<evidence type="ECO:0000313" key="3">
    <source>
        <dbReference type="Proteomes" id="UP000324222"/>
    </source>
</evidence>
<sequence length="118" mass="12672">MCVRGGSAGVRGQGERGAREQAANGRCSPYLRHNAMYKGLPALQCLVIFCLTGTDQSIAELSTTYTPAGACVTQGSHQLQVSERIIVQWEEALLHDYGATNKSVQTLRSEVTSSVKVT</sequence>
<dbReference type="Proteomes" id="UP000324222">
    <property type="component" value="Unassembled WGS sequence"/>
</dbReference>
<proteinExistence type="predicted"/>
<gene>
    <name evidence="2" type="ORF">E2C01_009407</name>
</gene>
<dbReference type="AlphaFoldDB" id="A0A5B7D4R5"/>
<reference evidence="2 3" key="1">
    <citation type="submission" date="2019-05" db="EMBL/GenBank/DDBJ databases">
        <title>Another draft genome of Portunus trituberculatus and its Hox gene families provides insights of decapod evolution.</title>
        <authorList>
            <person name="Jeong J.-H."/>
            <person name="Song I."/>
            <person name="Kim S."/>
            <person name="Choi T."/>
            <person name="Kim D."/>
            <person name="Ryu S."/>
            <person name="Kim W."/>
        </authorList>
    </citation>
    <scope>NUCLEOTIDE SEQUENCE [LARGE SCALE GENOMIC DNA]</scope>
    <source>
        <tissue evidence="2">Muscle</tissue>
    </source>
</reference>
<dbReference type="EMBL" id="VSRR010000518">
    <property type="protein sequence ID" value="MPC16578.1"/>
    <property type="molecule type" value="Genomic_DNA"/>
</dbReference>
<organism evidence="2 3">
    <name type="scientific">Portunus trituberculatus</name>
    <name type="common">Swimming crab</name>
    <name type="synonym">Neptunus trituberculatus</name>
    <dbReference type="NCBI Taxonomy" id="210409"/>
    <lineage>
        <taxon>Eukaryota</taxon>
        <taxon>Metazoa</taxon>
        <taxon>Ecdysozoa</taxon>
        <taxon>Arthropoda</taxon>
        <taxon>Crustacea</taxon>
        <taxon>Multicrustacea</taxon>
        <taxon>Malacostraca</taxon>
        <taxon>Eumalacostraca</taxon>
        <taxon>Eucarida</taxon>
        <taxon>Decapoda</taxon>
        <taxon>Pleocyemata</taxon>
        <taxon>Brachyura</taxon>
        <taxon>Eubrachyura</taxon>
        <taxon>Portunoidea</taxon>
        <taxon>Portunidae</taxon>
        <taxon>Portuninae</taxon>
        <taxon>Portunus</taxon>
    </lineage>
</organism>
<evidence type="ECO:0000313" key="2">
    <source>
        <dbReference type="EMBL" id="MPC16578.1"/>
    </source>
</evidence>
<feature type="region of interest" description="Disordered" evidence="1">
    <location>
        <begin position="1"/>
        <end position="23"/>
    </location>
</feature>
<accession>A0A5B7D4R5</accession>
<evidence type="ECO:0000256" key="1">
    <source>
        <dbReference type="SAM" id="MobiDB-lite"/>
    </source>
</evidence>
<comment type="caution">
    <text evidence="2">The sequence shown here is derived from an EMBL/GenBank/DDBJ whole genome shotgun (WGS) entry which is preliminary data.</text>
</comment>
<feature type="compositionally biased region" description="Gly residues" evidence="1">
    <location>
        <begin position="1"/>
        <end position="12"/>
    </location>
</feature>
<keyword evidence="3" id="KW-1185">Reference proteome</keyword>
<name>A0A5B7D4R5_PORTR</name>
<protein>
    <submittedName>
        <fullName evidence="2">Uncharacterized protein</fullName>
    </submittedName>
</protein>